<feature type="compositionally biased region" description="Basic residues" evidence="3">
    <location>
        <begin position="325"/>
        <end position="338"/>
    </location>
</feature>
<dbReference type="STRING" id="1076256.A0A2H3BLR4"/>
<dbReference type="InterPro" id="IPR012677">
    <property type="entry name" value="Nucleotide-bd_a/b_plait_sf"/>
</dbReference>
<dbReference type="EMBL" id="KZ293438">
    <property type="protein sequence ID" value="PBK66978.1"/>
    <property type="molecule type" value="Genomic_DNA"/>
</dbReference>
<protein>
    <recommendedName>
        <fullName evidence="4">RRM domain-containing protein</fullName>
    </recommendedName>
</protein>
<feature type="region of interest" description="Disordered" evidence="3">
    <location>
        <begin position="1"/>
        <end position="87"/>
    </location>
</feature>
<evidence type="ECO:0000313" key="6">
    <source>
        <dbReference type="Proteomes" id="UP000218334"/>
    </source>
</evidence>
<dbReference type="Gene3D" id="3.30.70.330">
    <property type="match status" value="2"/>
</dbReference>
<feature type="region of interest" description="Disordered" evidence="3">
    <location>
        <begin position="309"/>
        <end position="418"/>
    </location>
</feature>
<keyword evidence="6" id="KW-1185">Reference proteome</keyword>
<dbReference type="InterPro" id="IPR000504">
    <property type="entry name" value="RRM_dom"/>
</dbReference>
<organism evidence="5 6">
    <name type="scientific">Armillaria solidipes</name>
    <dbReference type="NCBI Taxonomy" id="1076256"/>
    <lineage>
        <taxon>Eukaryota</taxon>
        <taxon>Fungi</taxon>
        <taxon>Dikarya</taxon>
        <taxon>Basidiomycota</taxon>
        <taxon>Agaricomycotina</taxon>
        <taxon>Agaricomycetes</taxon>
        <taxon>Agaricomycetidae</taxon>
        <taxon>Agaricales</taxon>
        <taxon>Marasmiineae</taxon>
        <taxon>Physalacriaceae</taxon>
        <taxon>Armillaria</taxon>
    </lineage>
</organism>
<dbReference type="AlphaFoldDB" id="A0A2H3BLR4"/>
<feature type="compositionally biased region" description="Basic and acidic residues" evidence="3">
    <location>
        <begin position="339"/>
        <end position="350"/>
    </location>
</feature>
<dbReference type="GO" id="GO:0005730">
    <property type="term" value="C:nucleolus"/>
    <property type="evidence" value="ECO:0007669"/>
    <property type="project" value="TreeGrafter"/>
</dbReference>
<dbReference type="SUPFAM" id="SSF54928">
    <property type="entry name" value="RNA-binding domain, RBD"/>
    <property type="match status" value="1"/>
</dbReference>
<evidence type="ECO:0000256" key="2">
    <source>
        <dbReference type="PROSITE-ProRule" id="PRU00176"/>
    </source>
</evidence>
<feature type="compositionally biased region" description="Basic and acidic residues" evidence="3">
    <location>
        <begin position="361"/>
        <end position="379"/>
    </location>
</feature>
<feature type="domain" description="RRM" evidence="4">
    <location>
        <begin position="211"/>
        <end position="307"/>
    </location>
</feature>
<evidence type="ECO:0000256" key="1">
    <source>
        <dbReference type="ARBA" id="ARBA00022884"/>
    </source>
</evidence>
<evidence type="ECO:0000313" key="5">
    <source>
        <dbReference type="EMBL" id="PBK66978.1"/>
    </source>
</evidence>
<sequence length="418" mass="45830">MSSASSATSSSGSSSKGSSPAPSSPPLKRKRVVSVSSDEDEDEDEDGPSPDDPVLSHAEKRRQKKKEKPEKDQPSTTKKPKLDVSGKRQNSIWVGNLSYKTTSDVLRTFFEGVGEITRIHMPTKPSAKPGVKGENRGFAYVDFATPEAKTAAIGLSERHLIGRKLLIKDGDDFAGRPSVPAVEDTKLLVGGKTHSKSAQKILRAQKQPPAPTLFLGNLGFDTTNDSIRQLFEGHRGLKEKDKAEVEAQEAKDPWIRKIRMGTFEDSGACKGFAFVDFSSIENATAALINIKNHHMNGRDLVVEYASADAVRRGASKPKDPDVREKRKRPFDKSHKKREPNREPKRVKDVGVEDDGVEERDDDSHSVPKRNKFEGSERRGGTGPANYRNRPRPGAALAQAQRQSAAILPSSNSSKKITF</sequence>
<feature type="compositionally biased region" description="Polar residues" evidence="3">
    <location>
        <begin position="408"/>
        <end position="418"/>
    </location>
</feature>
<evidence type="ECO:0000259" key="4">
    <source>
        <dbReference type="PROSITE" id="PS50102"/>
    </source>
</evidence>
<feature type="compositionally biased region" description="Acidic residues" evidence="3">
    <location>
        <begin position="351"/>
        <end position="360"/>
    </location>
</feature>
<dbReference type="SMART" id="SM00360">
    <property type="entry name" value="RRM"/>
    <property type="match status" value="2"/>
</dbReference>
<evidence type="ECO:0000256" key="3">
    <source>
        <dbReference type="SAM" id="MobiDB-lite"/>
    </source>
</evidence>
<dbReference type="InterPro" id="IPR035979">
    <property type="entry name" value="RBD_domain_sf"/>
</dbReference>
<feature type="compositionally biased region" description="Acidic residues" evidence="3">
    <location>
        <begin position="37"/>
        <end position="49"/>
    </location>
</feature>
<reference evidence="6" key="1">
    <citation type="journal article" date="2017" name="Nat. Ecol. Evol.">
        <title>Genome expansion and lineage-specific genetic innovations in the forest pathogenic fungi Armillaria.</title>
        <authorList>
            <person name="Sipos G."/>
            <person name="Prasanna A.N."/>
            <person name="Walter M.C."/>
            <person name="O'Connor E."/>
            <person name="Balint B."/>
            <person name="Krizsan K."/>
            <person name="Kiss B."/>
            <person name="Hess J."/>
            <person name="Varga T."/>
            <person name="Slot J."/>
            <person name="Riley R."/>
            <person name="Boka B."/>
            <person name="Rigling D."/>
            <person name="Barry K."/>
            <person name="Lee J."/>
            <person name="Mihaltcheva S."/>
            <person name="LaButti K."/>
            <person name="Lipzen A."/>
            <person name="Waldron R."/>
            <person name="Moloney N.M."/>
            <person name="Sperisen C."/>
            <person name="Kredics L."/>
            <person name="Vagvoelgyi C."/>
            <person name="Patrignani A."/>
            <person name="Fitzpatrick D."/>
            <person name="Nagy I."/>
            <person name="Doyle S."/>
            <person name="Anderson J.B."/>
            <person name="Grigoriev I.V."/>
            <person name="Gueldener U."/>
            <person name="Muensterkoetter M."/>
            <person name="Nagy L.G."/>
        </authorList>
    </citation>
    <scope>NUCLEOTIDE SEQUENCE [LARGE SCALE GENOMIC DNA]</scope>
    <source>
        <strain evidence="6">28-4</strain>
    </source>
</reference>
<dbReference type="Proteomes" id="UP000218334">
    <property type="component" value="Unassembled WGS sequence"/>
</dbReference>
<keyword evidence="1 2" id="KW-0694">RNA-binding</keyword>
<proteinExistence type="predicted"/>
<dbReference type="PROSITE" id="PS50102">
    <property type="entry name" value="RRM"/>
    <property type="match status" value="2"/>
</dbReference>
<feature type="compositionally biased region" description="Low complexity" evidence="3">
    <location>
        <begin position="394"/>
        <end position="405"/>
    </location>
</feature>
<feature type="domain" description="RRM" evidence="4">
    <location>
        <begin position="90"/>
        <end position="172"/>
    </location>
</feature>
<feature type="compositionally biased region" description="Low complexity" evidence="3">
    <location>
        <begin position="1"/>
        <end position="21"/>
    </location>
</feature>
<dbReference type="PANTHER" id="PTHR23236">
    <property type="entry name" value="EUKARYOTIC TRANSLATION INITIATION FACTOR 4B/4H"/>
    <property type="match status" value="1"/>
</dbReference>
<accession>A0A2H3BLR4</accession>
<dbReference type="PANTHER" id="PTHR23236:SF95">
    <property type="entry name" value="NUCLEOLAR PROTEIN 13"/>
    <property type="match status" value="1"/>
</dbReference>
<dbReference type="Pfam" id="PF00076">
    <property type="entry name" value="RRM_1"/>
    <property type="match status" value="1"/>
</dbReference>
<dbReference type="GO" id="GO:0003723">
    <property type="term" value="F:RNA binding"/>
    <property type="evidence" value="ECO:0007669"/>
    <property type="project" value="UniProtKB-UniRule"/>
</dbReference>
<gene>
    <name evidence="5" type="ORF">ARMSODRAFT_1086376</name>
</gene>
<name>A0A2H3BLR4_9AGAR</name>